<dbReference type="SUPFAM" id="SSF82051">
    <property type="entry name" value="Obg GTP-binding protein N-terminal domain"/>
    <property type="match status" value="1"/>
</dbReference>
<dbReference type="InterPro" id="IPR036726">
    <property type="entry name" value="GTP1_OBG_dom_sf"/>
</dbReference>
<dbReference type="Pfam" id="PF01018">
    <property type="entry name" value="GTP1_OBG"/>
    <property type="match status" value="1"/>
</dbReference>
<protein>
    <recommendedName>
        <fullName evidence="1">Obg domain-containing protein</fullName>
    </recommendedName>
</protein>
<evidence type="ECO:0000259" key="1">
    <source>
        <dbReference type="PROSITE" id="PS51883"/>
    </source>
</evidence>
<dbReference type="PROSITE" id="PS51883">
    <property type="entry name" value="OBG"/>
    <property type="match status" value="1"/>
</dbReference>
<accession>A0A383DP59</accession>
<sequence>MQFIDEATIQVQAGKGGNGCLSFRREK</sequence>
<organism evidence="2">
    <name type="scientific">marine metagenome</name>
    <dbReference type="NCBI Taxonomy" id="408172"/>
    <lineage>
        <taxon>unclassified sequences</taxon>
        <taxon>metagenomes</taxon>
        <taxon>ecological metagenomes</taxon>
    </lineage>
</organism>
<gene>
    <name evidence="2" type="ORF">METZ01_LOCUS499136</name>
</gene>
<dbReference type="EMBL" id="UINC01219005">
    <property type="protein sequence ID" value="SVE46282.1"/>
    <property type="molecule type" value="Genomic_DNA"/>
</dbReference>
<name>A0A383DP59_9ZZZZ</name>
<feature type="domain" description="Obg" evidence="1">
    <location>
        <begin position="1"/>
        <end position="27"/>
    </location>
</feature>
<feature type="non-terminal residue" evidence="2">
    <location>
        <position position="27"/>
    </location>
</feature>
<dbReference type="InterPro" id="IPR006169">
    <property type="entry name" value="GTP1_OBG_dom"/>
</dbReference>
<proteinExistence type="predicted"/>
<evidence type="ECO:0000313" key="2">
    <source>
        <dbReference type="EMBL" id="SVE46282.1"/>
    </source>
</evidence>
<dbReference type="Gene3D" id="2.70.210.12">
    <property type="entry name" value="GTP1/OBG domain"/>
    <property type="match status" value="1"/>
</dbReference>
<dbReference type="AlphaFoldDB" id="A0A383DP59"/>
<reference evidence="2" key="1">
    <citation type="submission" date="2018-05" db="EMBL/GenBank/DDBJ databases">
        <authorList>
            <person name="Lanie J.A."/>
            <person name="Ng W.-L."/>
            <person name="Kazmierczak K.M."/>
            <person name="Andrzejewski T.M."/>
            <person name="Davidsen T.M."/>
            <person name="Wayne K.J."/>
            <person name="Tettelin H."/>
            <person name="Glass J.I."/>
            <person name="Rusch D."/>
            <person name="Podicherti R."/>
            <person name="Tsui H.-C.T."/>
            <person name="Winkler M.E."/>
        </authorList>
    </citation>
    <scope>NUCLEOTIDE SEQUENCE</scope>
</reference>